<proteinExistence type="inferred from homology"/>
<dbReference type="Proteomes" id="UP000658656">
    <property type="component" value="Unassembled WGS sequence"/>
</dbReference>
<dbReference type="PANTHER" id="PTHR43708">
    <property type="entry name" value="CONSERVED EXPRESSED OXIDOREDUCTASE (EUROFUNG)"/>
    <property type="match status" value="1"/>
</dbReference>
<dbReference type="GO" id="GO:0016491">
    <property type="term" value="F:oxidoreductase activity"/>
    <property type="evidence" value="ECO:0007669"/>
    <property type="project" value="UniProtKB-KW"/>
</dbReference>
<dbReference type="SUPFAM" id="SSF51735">
    <property type="entry name" value="NAD(P)-binding Rossmann-fold domains"/>
    <property type="match status" value="1"/>
</dbReference>
<protein>
    <submittedName>
        <fullName evidence="6">Oxidoreductase</fullName>
    </submittedName>
</protein>
<evidence type="ECO:0000256" key="2">
    <source>
        <dbReference type="ARBA" id="ARBA00023002"/>
    </source>
</evidence>
<organism evidence="6 7">
    <name type="scientific">Amycolatopsis bartoniae</name>
    <dbReference type="NCBI Taxonomy" id="941986"/>
    <lineage>
        <taxon>Bacteria</taxon>
        <taxon>Bacillati</taxon>
        <taxon>Actinomycetota</taxon>
        <taxon>Actinomycetes</taxon>
        <taxon>Pseudonocardiales</taxon>
        <taxon>Pseudonocardiaceae</taxon>
        <taxon>Amycolatopsis</taxon>
    </lineage>
</organism>
<sequence>MIRAAVAGFGVSGRVFHAPFLEHDAAYSLDFIVTGNPGRAKQAAEKYPNATVLSGPAELFDRAAEIDLVVLGTPPGTHAKLATAALDAGLHVVVDKPFVPSSEQGTALVEHARRAGRVLTVFQNRRWDGDFRTVRKLVDSGELGEVHTFESRFEWWKPQGPRDWKARTTAAEGGGILFDLGTHLVDQAVQLFGPVERVWADLARLGPGEAEDDALVVLGHANGTRSRLSMSGLAALPAPRFHVLGSKAGYTKWGLDPQESALAAGARPGDDGFGVEPRENWGTLGVRGDTRPVEPERGDYGEFYRLLAPALAGEGEPPVDPADAVDVLRILERAHARTDTEEGELSR</sequence>
<feature type="domain" description="GFO/IDH/MocA-like oxidoreductase" evidence="5">
    <location>
        <begin position="131"/>
        <end position="250"/>
    </location>
</feature>
<dbReference type="EMBL" id="BNAV01000007">
    <property type="protein sequence ID" value="GHF68722.1"/>
    <property type="molecule type" value="Genomic_DNA"/>
</dbReference>
<dbReference type="InterPro" id="IPR036291">
    <property type="entry name" value="NAD(P)-bd_dom_sf"/>
</dbReference>
<dbReference type="InterPro" id="IPR051317">
    <property type="entry name" value="Gfo/Idh/MocA_oxidoreduct"/>
</dbReference>
<dbReference type="Gene3D" id="3.30.360.10">
    <property type="entry name" value="Dihydrodipicolinate Reductase, domain 2"/>
    <property type="match status" value="1"/>
</dbReference>
<name>A0A8H9MDB5_9PSEU</name>
<dbReference type="Pfam" id="PF01408">
    <property type="entry name" value="GFO_IDH_MocA"/>
    <property type="match status" value="1"/>
</dbReference>
<dbReference type="Gene3D" id="3.40.50.720">
    <property type="entry name" value="NAD(P)-binding Rossmann-like Domain"/>
    <property type="match status" value="1"/>
</dbReference>
<evidence type="ECO:0000259" key="5">
    <source>
        <dbReference type="Pfam" id="PF22725"/>
    </source>
</evidence>
<dbReference type="GO" id="GO:0000166">
    <property type="term" value="F:nucleotide binding"/>
    <property type="evidence" value="ECO:0007669"/>
    <property type="project" value="InterPro"/>
</dbReference>
<evidence type="ECO:0000313" key="6">
    <source>
        <dbReference type="EMBL" id="GHF68722.1"/>
    </source>
</evidence>
<reference evidence="6" key="2">
    <citation type="submission" date="2020-09" db="EMBL/GenBank/DDBJ databases">
        <authorList>
            <person name="Sun Q."/>
            <person name="Zhou Y."/>
        </authorList>
    </citation>
    <scope>NUCLEOTIDE SEQUENCE</scope>
    <source>
        <strain evidence="6">CGMCC 4.7679</strain>
    </source>
</reference>
<dbReference type="PANTHER" id="PTHR43708:SF5">
    <property type="entry name" value="CONSERVED EXPRESSED OXIDOREDUCTASE (EUROFUNG)-RELATED"/>
    <property type="match status" value="1"/>
</dbReference>
<keyword evidence="7" id="KW-1185">Reference proteome</keyword>
<evidence type="ECO:0000256" key="1">
    <source>
        <dbReference type="ARBA" id="ARBA00010928"/>
    </source>
</evidence>
<keyword evidence="2" id="KW-0560">Oxidoreductase</keyword>
<comment type="similarity">
    <text evidence="1">Belongs to the Gfo/Idh/MocA family.</text>
</comment>
<reference evidence="6" key="1">
    <citation type="journal article" date="2014" name="Int. J. Syst. Evol. Microbiol.">
        <title>Complete genome sequence of Corynebacterium casei LMG S-19264T (=DSM 44701T), isolated from a smear-ripened cheese.</title>
        <authorList>
            <consortium name="US DOE Joint Genome Institute (JGI-PGF)"/>
            <person name="Walter F."/>
            <person name="Albersmeier A."/>
            <person name="Kalinowski J."/>
            <person name="Ruckert C."/>
        </authorList>
    </citation>
    <scope>NUCLEOTIDE SEQUENCE</scope>
    <source>
        <strain evidence="6">CGMCC 4.7679</strain>
    </source>
</reference>
<comment type="caution">
    <text evidence="6">The sequence shown here is derived from an EMBL/GenBank/DDBJ whole genome shotgun (WGS) entry which is preliminary data.</text>
</comment>
<accession>A0A8H9MDB5</accession>
<evidence type="ECO:0000259" key="4">
    <source>
        <dbReference type="Pfam" id="PF01408"/>
    </source>
</evidence>
<feature type="region of interest" description="Disordered" evidence="3">
    <location>
        <begin position="265"/>
        <end position="295"/>
    </location>
</feature>
<dbReference type="AlphaFoldDB" id="A0A8H9MDB5"/>
<dbReference type="SUPFAM" id="SSF55347">
    <property type="entry name" value="Glyceraldehyde-3-phosphate dehydrogenase-like, C-terminal domain"/>
    <property type="match status" value="1"/>
</dbReference>
<evidence type="ECO:0000313" key="7">
    <source>
        <dbReference type="Proteomes" id="UP000658656"/>
    </source>
</evidence>
<dbReference type="RefSeq" id="WP_145932959.1">
    <property type="nucleotide sequence ID" value="NZ_BNAV01000007.1"/>
</dbReference>
<evidence type="ECO:0000256" key="3">
    <source>
        <dbReference type="SAM" id="MobiDB-lite"/>
    </source>
</evidence>
<dbReference type="OrthoDB" id="256869at2"/>
<dbReference type="InterPro" id="IPR055170">
    <property type="entry name" value="GFO_IDH_MocA-like_dom"/>
</dbReference>
<dbReference type="Pfam" id="PF22725">
    <property type="entry name" value="GFO_IDH_MocA_C3"/>
    <property type="match status" value="1"/>
</dbReference>
<gene>
    <name evidence="6" type="ORF">GCM10017566_48220</name>
</gene>
<feature type="domain" description="Gfo/Idh/MocA-like oxidoreductase N-terminal" evidence="4">
    <location>
        <begin position="2"/>
        <end position="121"/>
    </location>
</feature>
<dbReference type="InterPro" id="IPR000683">
    <property type="entry name" value="Gfo/Idh/MocA-like_OxRdtase_N"/>
</dbReference>